<dbReference type="Proteomes" id="UP000239874">
    <property type="component" value="Unassembled WGS sequence"/>
</dbReference>
<evidence type="ECO:0000313" key="2">
    <source>
        <dbReference type="EMBL" id="PPJ35076.1"/>
    </source>
</evidence>
<proteinExistence type="predicted"/>
<comment type="caution">
    <text evidence="2">The sequence shown here is derived from an EMBL/GenBank/DDBJ whole genome shotgun (WGS) entry which is preliminary data.</text>
</comment>
<protein>
    <submittedName>
        <fullName evidence="2">Uncharacterized protein</fullName>
    </submittedName>
</protein>
<feature type="compositionally biased region" description="Basic residues" evidence="1">
    <location>
        <begin position="47"/>
        <end position="57"/>
    </location>
</feature>
<feature type="region of interest" description="Disordered" evidence="1">
    <location>
        <begin position="1"/>
        <end position="73"/>
    </location>
</feature>
<dbReference type="AlphaFoldDB" id="A0A2S6AIL8"/>
<accession>A0A2S6AIL8</accession>
<sequence length="73" mass="8393">MPVRRRSSTPTGCSRRPASPRRCRPRPVPDRRRTSSSAAPHPERRRCGYRRIPRLGRRSPNPTARRPPAATVR</sequence>
<evidence type="ECO:0000256" key="1">
    <source>
        <dbReference type="SAM" id="MobiDB-lite"/>
    </source>
</evidence>
<organism evidence="2 3">
    <name type="scientific">Nocardia nova</name>
    <dbReference type="NCBI Taxonomy" id="37330"/>
    <lineage>
        <taxon>Bacteria</taxon>
        <taxon>Bacillati</taxon>
        <taxon>Actinomycetota</taxon>
        <taxon>Actinomycetes</taxon>
        <taxon>Mycobacteriales</taxon>
        <taxon>Nocardiaceae</taxon>
        <taxon>Nocardia</taxon>
    </lineage>
</organism>
<reference evidence="2 3" key="1">
    <citation type="submission" date="2018-02" db="EMBL/GenBank/DDBJ databases">
        <title>8 Nocardia nova and 1 Nocardia cyriacigeorgica strain used for evolution to TMP-SMX.</title>
        <authorList>
            <person name="Mehta H."/>
            <person name="Weng J."/>
            <person name="Shamoo Y."/>
        </authorList>
    </citation>
    <scope>NUCLEOTIDE SEQUENCE [LARGE SCALE GENOMIC DNA]</scope>
    <source>
        <strain evidence="2 3">MDA3139</strain>
    </source>
</reference>
<dbReference type="EMBL" id="PSZC01000025">
    <property type="protein sequence ID" value="PPJ35076.1"/>
    <property type="molecule type" value="Genomic_DNA"/>
</dbReference>
<gene>
    <name evidence="2" type="ORF">C5E45_27490</name>
</gene>
<name>A0A2S6AIL8_9NOCA</name>
<evidence type="ECO:0000313" key="3">
    <source>
        <dbReference type="Proteomes" id="UP000239874"/>
    </source>
</evidence>
<feature type="compositionally biased region" description="Low complexity" evidence="1">
    <location>
        <begin position="58"/>
        <end position="73"/>
    </location>
</feature>